<dbReference type="AlphaFoldDB" id="A0A2J6TP92"/>
<dbReference type="EMBL" id="KZ613747">
    <property type="protein sequence ID" value="PMD64835.1"/>
    <property type="molecule type" value="Genomic_DNA"/>
</dbReference>
<protein>
    <recommendedName>
        <fullName evidence="5">Cora-domain-containing protein</fullName>
    </recommendedName>
</protein>
<feature type="transmembrane region" description="Helical" evidence="2">
    <location>
        <begin position="190"/>
        <end position="212"/>
    </location>
</feature>
<dbReference type="OrthoDB" id="5428055at2759"/>
<evidence type="ECO:0000256" key="1">
    <source>
        <dbReference type="SAM" id="MobiDB-lite"/>
    </source>
</evidence>
<evidence type="ECO:0000256" key="2">
    <source>
        <dbReference type="SAM" id="Phobius"/>
    </source>
</evidence>
<feature type="transmembrane region" description="Helical" evidence="2">
    <location>
        <begin position="218"/>
        <end position="241"/>
    </location>
</feature>
<gene>
    <name evidence="3" type="ORF">K444DRAFT_625469</name>
</gene>
<feature type="region of interest" description="Disordered" evidence="1">
    <location>
        <begin position="265"/>
        <end position="304"/>
    </location>
</feature>
<keyword evidence="4" id="KW-1185">Reference proteome</keyword>
<dbReference type="STRING" id="1095630.A0A2J6TP92"/>
<keyword evidence="2" id="KW-0812">Transmembrane</keyword>
<dbReference type="GeneID" id="36590609"/>
<evidence type="ECO:0008006" key="5">
    <source>
        <dbReference type="Google" id="ProtNLM"/>
    </source>
</evidence>
<evidence type="ECO:0000313" key="4">
    <source>
        <dbReference type="Proteomes" id="UP000235371"/>
    </source>
</evidence>
<accession>A0A2J6TP92</accession>
<keyword evidence="2" id="KW-0472">Membrane</keyword>
<name>A0A2J6TP92_9HELO</name>
<proteinExistence type="predicted"/>
<reference evidence="3 4" key="1">
    <citation type="submission" date="2016-04" db="EMBL/GenBank/DDBJ databases">
        <title>A degradative enzymes factory behind the ericoid mycorrhizal symbiosis.</title>
        <authorList>
            <consortium name="DOE Joint Genome Institute"/>
            <person name="Martino E."/>
            <person name="Morin E."/>
            <person name="Grelet G."/>
            <person name="Kuo A."/>
            <person name="Kohler A."/>
            <person name="Daghino S."/>
            <person name="Barry K."/>
            <person name="Choi C."/>
            <person name="Cichocki N."/>
            <person name="Clum A."/>
            <person name="Copeland A."/>
            <person name="Hainaut M."/>
            <person name="Haridas S."/>
            <person name="Labutti K."/>
            <person name="Lindquist E."/>
            <person name="Lipzen A."/>
            <person name="Khouja H.-R."/>
            <person name="Murat C."/>
            <person name="Ohm R."/>
            <person name="Olson A."/>
            <person name="Spatafora J."/>
            <person name="Veneault-Fourrey C."/>
            <person name="Henrissat B."/>
            <person name="Grigoriev I."/>
            <person name="Martin F."/>
            <person name="Perotto S."/>
        </authorList>
    </citation>
    <scope>NUCLEOTIDE SEQUENCE [LARGE SCALE GENOMIC DNA]</scope>
    <source>
        <strain evidence="3 4">E</strain>
    </source>
</reference>
<organism evidence="3 4">
    <name type="scientific">Hyaloscypha bicolor E</name>
    <dbReference type="NCBI Taxonomy" id="1095630"/>
    <lineage>
        <taxon>Eukaryota</taxon>
        <taxon>Fungi</taxon>
        <taxon>Dikarya</taxon>
        <taxon>Ascomycota</taxon>
        <taxon>Pezizomycotina</taxon>
        <taxon>Leotiomycetes</taxon>
        <taxon>Helotiales</taxon>
        <taxon>Hyaloscyphaceae</taxon>
        <taxon>Hyaloscypha</taxon>
        <taxon>Hyaloscypha bicolor</taxon>
    </lineage>
</organism>
<dbReference type="RefSeq" id="XP_024741739.1">
    <property type="nucleotide sequence ID" value="XM_024882532.1"/>
</dbReference>
<evidence type="ECO:0000313" key="3">
    <source>
        <dbReference type="EMBL" id="PMD64835.1"/>
    </source>
</evidence>
<dbReference type="Proteomes" id="UP000235371">
    <property type="component" value="Unassembled WGS sequence"/>
</dbReference>
<sequence length="321" mass="36172">MYMLGDAEVQSWPFAVWSGAVSSHAHESTVIVFGRWSALDISRVQQHYSSKRRWDRLAACHEWIYHDLNTILSDWVGIWNAAAWELRDRSIEVNQENFTGNVLQRMRRLNRAMATNILLHESLLIQQNSLKEIIVLAPQRYFEFRSLEQDAAEVGFISRCSQMDKALSHDLLVVQVSIEQISTGQSVARLTSLGFFFLPVSLVAAIFGITTFTISPKWYPVGAISALLFTIIVAFPMPHIISAWHNGPKSLRGYVSKLESTLDVEDQERGRPMSTAVSSRRSEMMYKSRQGSEPGSCRARAGGKTPEISAPMIAENPLGWN</sequence>
<keyword evidence="2" id="KW-1133">Transmembrane helix</keyword>
<dbReference type="InParanoid" id="A0A2J6TP92"/>